<dbReference type="EMBL" id="FZOT01000019">
    <property type="protein sequence ID" value="SNT24541.1"/>
    <property type="molecule type" value="Genomic_DNA"/>
</dbReference>
<dbReference type="PANTHER" id="PTHR24096">
    <property type="entry name" value="LONG-CHAIN-FATTY-ACID--COA LIGASE"/>
    <property type="match status" value="1"/>
</dbReference>
<reference evidence="2 3" key="1">
    <citation type="submission" date="2017-06" db="EMBL/GenBank/DDBJ databases">
        <authorList>
            <person name="Kim H.J."/>
            <person name="Triplett B.A."/>
        </authorList>
    </citation>
    <scope>NUCLEOTIDE SEQUENCE [LARGE SCALE GENOMIC DNA]</scope>
    <source>
        <strain evidence="2 3">U15</strain>
    </source>
</reference>
<name>A0A239L260_9BURK</name>
<accession>A0A239L260</accession>
<protein>
    <submittedName>
        <fullName evidence="2">Trans-feruloyl-CoA synthase</fullName>
    </submittedName>
</protein>
<keyword evidence="3" id="KW-1185">Reference proteome</keyword>
<dbReference type="OrthoDB" id="9766486at2"/>
<dbReference type="InterPro" id="IPR042099">
    <property type="entry name" value="ANL_N_sf"/>
</dbReference>
<dbReference type="PANTHER" id="PTHR24096:SF420">
    <property type="entry name" value="LONG-CHAIN-FATTY-ACID--COA LIGASE-RELATED"/>
    <property type="match status" value="1"/>
</dbReference>
<organism evidence="2 3">
    <name type="scientific">Noviherbaspirillum humi</name>
    <dbReference type="NCBI Taxonomy" id="1688639"/>
    <lineage>
        <taxon>Bacteria</taxon>
        <taxon>Pseudomonadati</taxon>
        <taxon>Pseudomonadota</taxon>
        <taxon>Betaproteobacteria</taxon>
        <taxon>Burkholderiales</taxon>
        <taxon>Oxalobacteraceae</taxon>
        <taxon>Noviherbaspirillum</taxon>
    </lineage>
</organism>
<gene>
    <name evidence="2" type="ORF">SAMN06265795_1192</name>
</gene>
<dbReference type="Pfam" id="PF00501">
    <property type="entry name" value="AMP-binding"/>
    <property type="match status" value="1"/>
</dbReference>
<dbReference type="InterPro" id="IPR000873">
    <property type="entry name" value="AMP-dep_synth/lig_dom"/>
</dbReference>
<proteinExistence type="predicted"/>
<evidence type="ECO:0000313" key="3">
    <source>
        <dbReference type="Proteomes" id="UP000198284"/>
    </source>
</evidence>
<dbReference type="CDD" id="cd05921">
    <property type="entry name" value="FCS"/>
    <property type="match status" value="1"/>
</dbReference>
<sequence>MSMSLNAAPPGGAVRRRPVDLGNPEIRAYRQDGIWHVDAVTPLGPVPARFTDSLVRGARQHSERTLVARRGPDGEWIRLSYAQVLENVRRIGQALHARGLSAERPLVILSGNDLQHFQLALGAMYAGIPYAPISPAYSLVATDYAKLQDLIAQLTPGAIYASDGIAYSRALAAVVPEDVELILDQGDIAGRPASRFASLLATAPGAIDDVNAGVGPDTIAKFLFTSGSTKKPKAVITTHRMLNSNQQMLLQTFPFMGQEPPVLVDWLPWNHTFGGSHNVGIVLYNGGTLYIDDGKPTERDFGHTLRNLKEIAPTIYFNVPKGFELLTEALEQDAALRACFFSRVKLFLCAGAGLSDAAWNRLDQVAIRHCGESIRIMTGLGMTETSPSCTFGTGPIVKPGYVGVPAPGCQAKLVPHGGKLEARFRGPHVMPGYWRAPAQTQECFDEEGYYCTGDALKFYDDAHPELGFMFDGRIAEDFKLSSGTFVSVGPLRARVISQGAPYVQDAVVTGLNRDSIGLMIFPRLENCLPLSGLPASATPTEILASAPVQGFFRDLLARLNADATGSASRVDRLLLLDEPPSIDHRELTDKGSINQAAVLARRAATVDALYAGTLPGLIKAA</sequence>
<dbReference type="Gene3D" id="3.40.50.12780">
    <property type="entry name" value="N-terminal domain of ligase-like"/>
    <property type="match status" value="1"/>
</dbReference>
<evidence type="ECO:0000259" key="1">
    <source>
        <dbReference type="Pfam" id="PF00501"/>
    </source>
</evidence>
<dbReference type="AlphaFoldDB" id="A0A239L260"/>
<dbReference type="RefSeq" id="WP_089401203.1">
    <property type="nucleotide sequence ID" value="NZ_FZOT01000019.1"/>
</dbReference>
<feature type="domain" description="AMP-dependent synthetase/ligase" evidence="1">
    <location>
        <begin position="57"/>
        <end position="434"/>
    </location>
</feature>
<evidence type="ECO:0000313" key="2">
    <source>
        <dbReference type="EMBL" id="SNT24541.1"/>
    </source>
</evidence>
<dbReference type="SUPFAM" id="SSF56801">
    <property type="entry name" value="Acetyl-CoA synthetase-like"/>
    <property type="match status" value="1"/>
</dbReference>
<dbReference type="Proteomes" id="UP000198284">
    <property type="component" value="Unassembled WGS sequence"/>
</dbReference>
<dbReference type="Pfam" id="PF23562">
    <property type="entry name" value="AMP-binding_C_3"/>
    <property type="match status" value="1"/>
</dbReference>
<dbReference type="GO" id="GO:0016405">
    <property type="term" value="F:CoA-ligase activity"/>
    <property type="evidence" value="ECO:0007669"/>
    <property type="project" value="TreeGrafter"/>
</dbReference>